<dbReference type="RefSeq" id="WP_311366602.1">
    <property type="nucleotide sequence ID" value="NZ_JAVRIC010000039.1"/>
</dbReference>
<feature type="domain" description="MobA/VirD2-like nuclease" evidence="3">
    <location>
        <begin position="22"/>
        <end position="145"/>
    </location>
</feature>
<dbReference type="Pfam" id="PF03432">
    <property type="entry name" value="Relaxase"/>
    <property type="match status" value="1"/>
</dbReference>
<comment type="caution">
    <text evidence="4">The sequence shown here is derived from an EMBL/GenBank/DDBJ whole genome shotgun (WGS) entry which is preliminary data.</text>
</comment>
<gene>
    <name evidence="4" type="ORF">RM530_17760</name>
</gene>
<dbReference type="EMBL" id="JAVRIC010000039">
    <property type="protein sequence ID" value="MDT0499193.1"/>
    <property type="molecule type" value="Genomic_DNA"/>
</dbReference>
<sequence>MILVGNQRGGAKNLAQHLLKEENEHVEVHELRGFASENLTGALNEAYAISRGTKCRQFLFSLSLNPPPQTDVSTAAFESAVERVEERLGLTGQPRAIVFHEKEGRRHCHAVWSRIKADEMKAVHLPKSHRKLQDVARELYIEHGWQMPRGFMKSAERDPRNFTLAEWQQAKRAGKDAREIKAALQDCWAVSDSRQAFAAVLEERGYKLARGDRRSFVAVDMHGEVYAIAKWVGIKTKSVRARLGDEDDGKLPSVARCREDTAAQVSQRLQELKAAQDRVNALQRAKAASERKALIDRHRHERKQLDERLRERWNKEAVARQTRFNKGLHGLWDRLTGQHGRIRGQNERETLAAYERDRAEKDGLIFKQLEQRRALIQRHRQMRTQRHEFSRDLQKDITCVDMVRQEAARARLTELREKTLSETWEKSVRAPARIRAPRRHRPGREP</sequence>
<evidence type="ECO:0000259" key="3">
    <source>
        <dbReference type="Pfam" id="PF03432"/>
    </source>
</evidence>
<evidence type="ECO:0000313" key="4">
    <source>
        <dbReference type="EMBL" id="MDT0499193.1"/>
    </source>
</evidence>
<feature type="coiled-coil region" evidence="1">
    <location>
        <begin position="265"/>
        <end position="292"/>
    </location>
</feature>
<dbReference type="InterPro" id="IPR005094">
    <property type="entry name" value="Endonuclease_MobA/VirD2"/>
</dbReference>
<name>A0ABU2WMT6_9GAMM</name>
<keyword evidence="5" id="KW-1185">Reference proteome</keyword>
<feature type="region of interest" description="Disordered" evidence="2">
    <location>
        <begin position="426"/>
        <end position="446"/>
    </location>
</feature>
<evidence type="ECO:0000313" key="5">
    <source>
        <dbReference type="Proteomes" id="UP001254608"/>
    </source>
</evidence>
<evidence type="ECO:0000256" key="2">
    <source>
        <dbReference type="SAM" id="MobiDB-lite"/>
    </source>
</evidence>
<accession>A0ABU2WMT6</accession>
<reference evidence="4 5" key="1">
    <citation type="submission" date="2023-09" db="EMBL/GenBank/DDBJ databases">
        <authorList>
            <person name="Rey-Velasco X."/>
        </authorList>
    </citation>
    <scope>NUCLEOTIDE SEQUENCE [LARGE SCALE GENOMIC DNA]</scope>
    <source>
        <strain evidence="4 5">W345</strain>
    </source>
</reference>
<proteinExistence type="predicted"/>
<dbReference type="Proteomes" id="UP001254608">
    <property type="component" value="Unassembled WGS sequence"/>
</dbReference>
<protein>
    <recommendedName>
        <fullName evidence="3">MobA/VirD2-like nuclease domain-containing protein</fullName>
    </recommendedName>
</protein>
<feature type="compositionally biased region" description="Basic residues" evidence="2">
    <location>
        <begin position="435"/>
        <end position="446"/>
    </location>
</feature>
<keyword evidence="1" id="KW-0175">Coiled coil</keyword>
<organism evidence="4 5">
    <name type="scientific">Banduia mediterranea</name>
    <dbReference type="NCBI Taxonomy" id="3075609"/>
    <lineage>
        <taxon>Bacteria</taxon>
        <taxon>Pseudomonadati</taxon>
        <taxon>Pseudomonadota</taxon>
        <taxon>Gammaproteobacteria</taxon>
        <taxon>Nevskiales</taxon>
        <taxon>Algiphilaceae</taxon>
        <taxon>Banduia</taxon>
    </lineage>
</organism>
<evidence type="ECO:0000256" key="1">
    <source>
        <dbReference type="SAM" id="Coils"/>
    </source>
</evidence>